<evidence type="ECO:0000313" key="1">
    <source>
        <dbReference type="EMBL" id="KAE8306233.1"/>
    </source>
</evidence>
<proteinExistence type="predicted"/>
<accession>A0A5N6VD29</accession>
<reference evidence="2" key="1">
    <citation type="submission" date="2019-04" db="EMBL/GenBank/DDBJ databases">
        <title>Friends and foes A comparative genomics studyof 23 Aspergillus species from section Flavi.</title>
        <authorList>
            <consortium name="DOE Joint Genome Institute"/>
            <person name="Kjaerbolling I."/>
            <person name="Vesth T."/>
            <person name="Frisvad J.C."/>
            <person name="Nybo J.L."/>
            <person name="Theobald S."/>
            <person name="Kildgaard S."/>
            <person name="Isbrandt T."/>
            <person name="Kuo A."/>
            <person name="Sato A."/>
            <person name="Lyhne E.K."/>
            <person name="Kogle M.E."/>
            <person name="Wiebenga A."/>
            <person name="Kun R.S."/>
            <person name="Lubbers R.J."/>
            <person name="Makela M.R."/>
            <person name="Barry K."/>
            <person name="Chovatia M."/>
            <person name="Clum A."/>
            <person name="Daum C."/>
            <person name="Haridas S."/>
            <person name="He G."/>
            <person name="LaButti K."/>
            <person name="Lipzen A."/>
            <person name="Mondo S."/>
            <person name="Riley R."/>
            <person name="Salamov A."/>
            <person name="Simmons B.A."/>
            <person name="Magnuson J.K."/>
            <person name="Henrissat B."/>
            <person name="Mortensen U.H."/>
            <person name="Larsen T.O."/>
            <person name="Devries R.P."/>
            <person name="Grigoriev I.V."/>
            <person name="Machida M."/>
            <person name="Baker S.E."/>
            <person name="Andersen M.R."/>
        </authorList>
    </citation>
    <scope>NUCLEOTIDE SEQUENCE [LARGE SCALE GENOMIC DNA]</scope>
    <source>
        <strain evidence="2">CBS 130015</strain>
    </source>
</reference>
<keyword evidence="2" id="KW-1185">Reference proteome</keyword>
<dbReference type="Proteomes" id="UP000325433">
    <property type="component" value="Unassembled WGS sequence"/>
</dbReference>
<name>A0A5N6VD29_9EURO</name>
<dbReference type="AlphaFoldDB" id="A0A5N6VD29"/>
<evidence type="ECO:0000313" key="2">
    <source>
        <dbReference type="Proteomes" id="UP000325433"/>
    </source>
</evidence>
<gene>
    <name evidence="1" type="ORF">BDV41DRAFT_570111</name>
</gene>
<dbReference type="EMBL" id="ML738485">
    <property type="protein sequence ID" value="KAE8306233.1"/>
    <property type="molecule type" value="Genomic_DNA"/>
</dbReference>
<protein>
    <submittedName>
        <fullName evidence="1">Uncharacterized protein</fullName>
    </submittedName>
</protein>
<organism evidence="1 2">
    <name type="scientific">Aspergillus transmontanensis</name>
    <dbReference type="NCBI Taxonomy" id="1034304"/>
    <lineage>
        <taxon>Eukaryota</taxon>
        <taxon>Fungi</taxon>
        <taxon>Dikarya</taxon>
        <taxon>Ascomycota</taxon>
        <taxon>Pezizomycotina</taxon>
        <taxon>Eurotiomycetes</taxon>
        <taxon>Eurotiomycetidae</taxon>
        <taxon>Eurotiales</taxon>
        <taxon>Aspergillaceae</taxon>
        <taxon>Aspergillus</taxon>
        <taxon>Aspergillus subgen. Circumdati</taxon>
    </lineage>
</organism>
<sequence length="196" mass="22917">MFKIRHESGKRLVHDAEKAGIQQRFMSLESNSDKPYFFIPYRDEYDEEKEDDYPTYEPDMEDRFNIQGLHFYMNSCFGAYPKDDNKPFGACYKDEVAGDDRLLRGELIAIVKIMTVRLNTKSLRPHTVAPVMLYSIMCLQQLRVLEAYFNGKNLIIRKTKLYDMKQEATAMVDLLTRWWFGFAVGETKSVKTAPLP</sequence>